<keyword evidence="3" id="KW-0614">Plasmid</keyword>
<dbReference type="KEGG" id="maq:Maqu_4162"/>
<dbReference type="CDD" id="cd16170">
    <property type="entry name" value="MvaT_DBD"/>
    <property type="match status" value="1"/>
</dbReference>
<feature type="compositionally biased region" description="Low complexity" evidence="1">
    <location>
        <begin position="31"/>
        <end position="42"/>
    </location>
</feature>
<geneLocation type="plasmid" evidence="3 4">
    <name>pMAQU01</name>
</geneLocation>
<protein>
    <recommendedName>
        <fullName evidence="2">MvaT DNA-binding domain-containing protein</fullName>
    </recommendedName>
</protein>
<name>A1U7P5_MARN8</name>
<dbReference type="Proteomes" id="UP000000998">
    <property type="component" value="Plasmid pMAQU01"/>
</dbReference>
<evidence type="ECO:0000259" key="2">
    <source>
        <dbReference type="Pfam" id="PF22055"/>
    </source>
</evidence>
<organism evidence="3 4">
    <name type="scientific">Marinobacter nauticus (strain ATCC 700491 / DSM 11845 / VT8)</name>
    <name type="common">Marinobacter aquaeolei</name>
    <dbReference type="NCBI Taxonomy" id="351348"/>
    <lineage>
        <taxon>Bacteria</taxon>
        <taxon>Pseudomonadati</taxon>
        <taxon>Pseudomonadota</taxon>
        <taxon>Gammaproteobacteria</taxon>
        <taxon>Pseudomonadales</taxon>
        <taxon>Marinobacteraceae</taxon>
        <taxon>Marinobacter</taxon>
    </lineage>
</organism>
<evidence type="ECO:0000256" key="1">
    <source>
        <dbReference type="SAM" id="MobiDB-lite"/>
    </source>
</evidence>
<dbReference type="Pfam" id="PF22055">
    <property type="entry name" value="MvaT_DBD"/>
    <property type="match status" value="1"/>
</dbReference>
<dbReference type="EMBL" id="CP000515">
    <property type="protein sequence ID" value="ABM21014.1"/>
    <property type="molecule type" value="Genomic_DNA"/>
</dbReference>
<evidence type="ECO:0000313" key="4">
    <source>
        <dbReference type="Proteomes" id="UP000000998"/>
    </source>
</evidence>
<evidence type="ECO:0000313" key="3">
    <source>
        <dbReference type="EMBL" id="ABM21014.1"/>
    </source>
</evidence>
<dbReference type="InterPro" id="IPR035616">
    <property type="entry name" value="MvaT_DBD"/>
</dbReference>
<gene>
    <name evidence="3" type="ordered locus">Maqu_4162</name>
</gene>
<dbReference type="HOGENOM" id="CLU_2316965_0_0_6"/>
<sequence length="99" mass="10593">MVPAKKVTISTRSPKKPTVDSGVAKGPEQGASSSAQAKLASKPVGSKVPGGRRQTRKYTNPHTGEVVKTRGGNHRVLNEWRKRYGADVVDGWWVVAEAG</sequence>
<proteinExistence type="predicted"/>
<reference evidence="4" key="1">
    <citation type="journal article" date="2011" name="Appl. Environ. Microbiol.">
        <title>Genomic potential of Marinobacter aquaeolei, a biogeochemical 'opportunitroph'.</title>
        <authorList>
            <person name="Singer E."/>
            <person name="Webb E.A."/>
            <person name="Nelson W.C."/>
            <person name="Heidelberg J.F."/>
            <person name="Ivanova N."/>
            <person name="Pati A."/>
            <person name="Edwards K.J."/>
        </authorList>
    </citation>
    <scope>NUCLEOTIDE SEQUENCE [LARGE SCALE GENOMIC DNA]</scope>
    <source>
        <strain evidence="4">ATCC 700491 / DSM 11845 / VT8</strain>
    </source>
</reference>
<feature type="domain" description="MvaT DNA-binding" evidence="2">
    <location>
        <begin position="57"/>
        <end position="92"/>
    </location>
</feature>
<dbReference type="AlphaFoldDB" id="A1U7P5"/>
<feature type="region of interest" description="Disordered" evidence="1">
    <location>
        <begin position="1"/>
        <end position="68"/>
    </location>
</feature>
<accession>A1U7P5</accession>